<sequence>MTRLKKNRINKDHLEVTDDDPKTKEFVECNCLLHCGSSTKNKPDSVELSLGEEGERRIRAVEHSSDDNDDDDDSKLSLSDSKLVSERPGRRNHTNEEGSGNGSLTDDDDRSSEASKTFADDDHGLSENEVLIEQFTTPNFDNLDYESDHRYLNTNIDYDDS</sequence>
<dbReference type="Proteomes" id="UP000615446">
    <property type="component" value="Unassembled WGS sequence"/>
</dbReference>
<feature type="region of interest" description="Disordered" evidence="1">
    <location>
        <begin position="35"/>
        <end position="129"/>
    </location>
</feature>
<reference evidence="2" key="1">
    <citation type="submission" date="2019-10" db="EMBL/GenBank/DDBJ databases">
        <title>Conservation and host-specific expression of non-tandemly repeated heterogenous ribosome RNA gene in arbuscular mycorrhizal fungi.</title>
        <authorList>
            <person name="Maeda T."/>
            <person name="Kobayashi Y."/>
            <person name="Nakagawa T."/>
            <person name="Ezawa T."/>
            <person name="Yamaguchi K."/>
            <person name="Bino T."/>
            <person name="Nishimoto Y."/>
            <person name="Shigenobu S."/>
            <person name="Kawaguchi M."/>
        </authorList>
    </citation>
    <scope>NUCLEOTIDE SEQUENCE</scope>
    <source>
        <strain evidence="2">HR1</strain>
    </source>
</reference>
<feature type="compositionally biased region" description="Basic and acidic residues" evidence="1">
    <location>
        <begin position="83"/>
        <end position="96"/>
    </location>
</feature>
<dbReference type="AlphaFoldDB" id="A0A8H3MJD9"/>
<dbReference type="OrthoDB" id="2435144at2759"/>
<evidence type="ECO:0000256" key="1">
    <source>
        <dbReference type="SAM" id="MobiDB-lite"/>
    </source>
</evidence>
<organism evidence="2 3">
    <name type="scientific">Rhizophagus clarus</name>
    <dbReference type="NCBI Taxonomy" id="94130"/>
    <lineage>
        <taxon>Eukaryota</taxon>
        <taxon>Fungi</taxon>
        <taxon>Fungi incertae sedis</taxon>
        <taxon>Mucoromycota</taxon>
        <taxon>Glomeromycotina</taxon>
        <taxon>Glomeromycetes</taxon>
        <taxon>Glomerales</taxon>
        <taxon>Glomeraceae</taxon>
        <taxon>Rhizophagus</taxon>
    </lineage>
</organism>
<accession>A0A8H3MJD9</accession>
<name>A0A8H3MJD9_9GLOM</name>
<proteinExistence type="predicted"/>
<feature type="compositionally biased region" description="Basic and acidic residues" evidence="1">
    <location>
        <begin position="53"/>
        <end position="66"/>
    </location>
</feature>
<gene>
    <name evidence="2" type="ORF">RCL2_003014500</name>
</gene>
<evidence type="ECO:0000313" key="2">
    <source>
        <dbReference type="EMBL" id="GET03829.1"/>
    </source>
</evidence>
<protein>
    <submittedName>
        <fullName evidence="2">Uncharacterized protein</fullName>
    </submittedName>
</protein>
<comment type="caution">
    <text evidence="2">The sequence shown here is derived from an EMBL/GenBank/DDBJ whole genome shotgun (WGS) entry which is preliminary data.</text>
</comment>
<dbReference type="EMBL" id="BLAL01000334">
    <property type="protein sequence ID" value="GET03829.1"/>
    <property type="molecule type" value="Genomic_DNA"/>
</dbReference>
<evidence type="ECO:0000313" key="3">
    <source>
        <dbReference type="Proteomes" id="UP000615446"/>
    </source>
</evidence>